<dbReference type="SMR" id="A0A1Y7VKQ8"/>
<reference evidence="2" key="4">
    <citation type="submission" date="2025-09" db="UniProtKB">
        <authorList>
            <consortium name="Ensembl"/>
        </authorList>
    </citation>
    <scope>IDENTIFICATION</scope>
    <source>
        <strain evidence="2">C57BL/6J</strain>
    </source>
</reference>
<dbReference type="AlphaFoldDB" id="A0A1Y7VKQ8"/>
<reference evidence="2 4" key="2">
    <citation type="journal article" date="2011" name="PLoS Biol.">
        <title>Modernizing reference genome assemblies.</title>
        <authorList>
            <person name="Church D.M."/>
            <person name="Schneider V.A."/>
            <person name="Graves T."/>
            <person name="Auger K."/>
            <person name="Cunningham F."/>
            <person name="Bouk N."/>
            <person name="Chen H.C."/>
            <person name="Agarwala R."/>
            <person name="McLaren W.M."/>
            <person name="Ritchie G.R."/>
            <person name="Albracht D."/>
            <person name="Kremitzki M."/>
            <person name="Rock S."/>
            <person name="Kotkiewicz H."/>
            <person name="Kremitzki C."/>
            <person name="Wollam A."/>
            <person name="Trani L."/>
            <person name="Fulton L."/>
            <person name="Fulton R."/>
            <person name="Matthews L."/>
            <person name="Whitehead S."/>
            <person name="Chow W."/>
            <person name="Torrance J."/>
            <person name="Dunn M."/>
            <person name="Harden G."/>
            <person name="Threadgold G."/>
            <person name="Wood J."/>
            <person name="Collins J."/>
            <person name="Heath P."/>
            <person name="Griffiths G."/>
            <person name="Pelan S."/>
            <person name="Grafham D."/>
            <person name="Eichler E.E."/>
            <person name="Weinstock G."/>
            <person name="Mardis E.R."/>
            <person name="Wilson R.K."/>
            <person name="Howe K."/>
            <person name="Flicek P."/>
            <person name="Hubbard T."/>
        </authorList>
    </citation>
    <scope>NUCLEOTIDE SEQUENCE [LARGE SCALE GENOMIC DNA]</scope>
    <source>
        <strain evidence="2 4">C57BL/6J</strain>
    </source>
</reference>
<keyword evidence="4" id="KW-1185">Reference proteome</keyword>
<reference evidence="2 4" key="1">
    <citation type="journal article" date="2009" name="PLoS Biol.">
        <title>Lineage-specific biology revealed by a finished genome assembly of the mouse.</title>
        <authorList>
            <consortium name="Mouse Genome Sequencing Consortium"/>
            <person name="Church D.M."/>
            <person name="Goodstadt L."/>
            <person name="Hillier L.W."/>
            <person name="Zody M.C."/>
            <person name="Goldstein S."/>
            <person name="She X."/>
            <person name="Bult C.J."/>
            <person name="Agarwala R."/>
            <person name="Cherry J.L."/>
            <person name="DiCuccio M."/>
            <person name="Hlavina W."/>
            <person name="Kapustin Y."/>
            <person name="Meric P."/>
            <person name="Maglott D."/>
            <person name="Birtle Z."/>
            <person name="Marques A.C."/>
            <person name="Graves T."/>
            <person name="Zhou S."/>
            <person name="Teague B."/>
            <person name="Potamousis K."/>
            <person name="Churas C."/>
            <person name="Place M."/>
            <person name="Herschleb J."/>
            <person name="Runnheim R."/>
            <person name="Forrest D."/>
            <person name="Amos-Landgraf J."/>
            <person name="Schwartz D.C."/>
            <person name="Cheng Z."/>
            <person name="Lindblad-Toh K."/>
            <person name="Eichler E.E."/>
            <person name="Ponting C.P."/>
        </authorList>
    </citation>
    <scope>NUCLEOTIDE SEQUENCE [LARGE SCALE GENOMIC DNA]</scope>
    <source>
        <strain evidence="2 4">C57BL/6J</strain>
    </source>
</reference>
<gene>
    <name evidence="2 3" type="primary">Gli3</name>
</gene>
<protein>
    <submittedName>
        <fullName evidence="2">GLI-Kruppel family member GLI3</fullName>
    </submittedName>
</protein>
<accession>A0A1Y7VKQ8</accession>
<dbReference type="Antibodypedia" id="647">
    <property type="antibodies" value="296 antibodies from 39 providers"/>
</dbReference>
<evidence type="ECO:0000313" key="2">
    <source>
        <dbReference type="Ensembl" id="ENSMUSP00000152092.2"/>
    </source>
</evidence>
<organism evidence="2 4">
    <name type="scientific">Mus musculus</name>
    <name type="common">Mouse</name>
    <dbReference type="NCBI Taxonomy" id="10090"/>
    <lineage>
        <taxon>Eukaryota</taxon>
        <taxon>Metazoa</taxon>
        <taxon>Chordata</taxon>
        <taxon>Craniata</taxon>
        <taxon>Vertebrata</taxon>
        <taxon>Euteleostomi</taxon>
        <taxon>Mammalia</taxon>
        <taxon>Eutheria</taxon>
        <taxon>Euarchontoglires</taxon>
        <taxon>Glires</taxon>
        <taxon>Rodentia</taxon>
        <taxon>Myomorpha</taxon>
        <taxon>Muroidea</taxon>
        <taxon>Muridae</taxon>
        <taxon>Murinae</taxon>
        <taxon>Mus</taxon>
        <taxon>Mus</taxon>
    </lineage>
</organism>
<sequence length="77" mass="8490">MPDIMRAVTIMIHLLFLHYMCLLPYLVARRIQTCPSLGSPHTVIPLQPQSPPSAPHTPTSTHIWTTSAHCTAAHPSP</sequence>
<evidence type="ECO:0000256" key="1">
    <source>
        <dbReference type="SAM" id="Phobius"/>
    </source>
</evidence>
<keyword evidence="1" id="KW-0472">Membrane</keyword>
<keyword evidence="1" id="KW-0812">Transmembrane</keyword>
<feature type="transmembrane region" description="Helical" evidence="1">
    <location>
        <begin position="7"/>
        <end position="27"/>
    </location>
</feature>
<dbReference type="MGI" id="MGI:95729">
    <property type="gene designation" value="Gli3"/>
</dbReference>
<dbReference type="Proteomes" id="UP000000589">
    <property type="component" value="Chromosome 13"/>
</dbReference>
<evidence type="ECO:0000313" key="3">
    <source>
        <dbReference type="MGI" id="MGI:95729"/>
    </source>
</evidence>
<dbReference type="Bgee" id="ENSMUSG00000021318">
    <property type="expression patterns" value="Expressed in maxillary prominence and 290 other cell types or tissues"/>
</dbReference>
<keyword evidence="1" id="KW-1133">Transmembrane helix</keyword>
<name>A0A1Y7VKQ8_MOUSE</name>
<evidence type="ECO:0000313" key="4">
    <source>
        <dbReference type="Proteomes" id="UP000000589"/>
    </source>
</evidence>
<dbReference type="AGR" id="MGI:95729"/>
<dbReference type="GeneTree" id="ENSGT00940000155925"/>
<reference evidence="2" key="3">
    <citation type="submission" date="2025-08" db="UniProtKB">
        <authorList>
            <consortium name="Ensembl"/>
        </authorList>
    </citation>
    <scope>IDENTIFICATION</scope>
    <source>
        <strain evidence="2">C57BL/6J</strain>
    </source>
</reference>
<dbReference type="ExpressionAtlas" id="A0A1Y7VKQ8">
    <property type="expression patterns" value="baseline and differential"/>
</dbReference>
<dbReference type="Ensembl" id="ENSMUST00000141194.8">
    <property type="protein sequence ID" value="ENSMUSP00000152092.2"/>
    <property type="gene ID" value="ENSMUSG00000021318.16"/>
</dbReference>
<dbReference type="VEuPathDB" id="HostDB:ENSMUSG00000021318"/>
<proteinExistence type="predicted"/>